<keyword evidence="2" id="KW-1185">Reference proteome</keyword>
<dbReference type="EMBL" id="JBEFKJ010000003">
    <property type="protein sequence ID" value="KAL2047094.1"/>
    <property type="molecule type" value="Genomic_DNA"/>
</dbReference>
<gene>
    <name evidence="1" type="ORF">N7G274_001113</name>
</gene>
<organism evidence="1 2">
    <name type="scientific">Stereocaulon virgatum</name>
    <dbReference type="NCBI Taxonomy" id="373712"/>
    <lineage>
        <taxon>Eukaryota</taxon>
        <taxon>Fungi</taxon>
        <taxon>Dikarya</taxon>
        <taxon>Ascomycota</taxon>
        <taxon>Pezizomycotina</taxon>
        <taxon>Lecanoromycetes</taxon>
        <taxon>OSLEUM clade</taxon>
        <taxon>Lecanoromycetidae</taxon>
        <taxon>Lecanorales</taxon>
        <taxon>Lecanorineae</taxon>
        <taxon>Stereocaulaceae</taxon>
        <taxon>Stereocaulon</taxon>
    </lineage>
</organism>
<sequence>MFLVSLSRTFRRVKKRIAVEYVDQTTAWKRPTGFPSASTKEVFSDVVDKNSDSFKPETVKVAMKESQHQSDKDKRMHYTAYELDKDGNVIGTSHIVDEKIVWRYFRAEYGLILLVDESLVEGPVTRSSRYTV</sequence>
<comment type="caution">
    <text evidence="1">The sequence shown here is derived from an EMBL/GenBank/DDBJ whole genome shotgun (WGS) entry which is preliminary data.</text>
</comment>
<reference evidence="1 2" key="1">
    <citation type="submission" date="2024-09" db="EMBL/GenBank/DDBJ databases">
        <title>Rethinking Asexuality: The Enigmatic Case of Functional Sexual Genes in Lepraria (Stereocaulaceae).</title>
        <authorList>
            <person name="Doellman M."/>
            <person name="Sun Y."/>
            <person name="Barcenas-Pena A."/>
            <person name="Lumbsch H.T."/>
            <person name="Grewe F."/>
        </authorList>
    </citation>
    <scope>NUCLEOTIDE SEQUENCE [LARGE SCALE GENOMIC DNA]</scope>
    <source>
        <strain evidence="1 2">Mercado 3170</strain>
    </source>
</reference>
<accession>A0ABR4ANH2</accession>
<dbReference type="Proteomes" id="UP001590950">
    <property type="component" value="Unassembled WGS sequence"/>
</dbReference>
<protein>
    <submittedName>
        <fullName evidence="1">Uncharacterized protein</fullName>
    </submittedName>
</protein>
<evidence type="ECO:0000313" key="2">
    <source>
        <dbReference type="Proteomes" id="UP001590950"/>
    </source>
</evidence>
<proteinExistence type="predicted"/>
<evidence type="ECO:0000313" key="1">
    <source>
        <dbReference type="EMBL" id="KAL2047094.1"/>
    </source>
</evidence>
<name>A0ABR4ANH2_9LECA</name>